<comment type="caution">
    <text evidence="2">The sequence shown here is derived from an EMBL/GenBank/DDBJ whole genome shotgun (WGS) entry which is preliminary data.</text>
</comment>
<feature type="region of interest" description="Disordered" evidence="1">
    <location>
        <begin position="1"/>
        <end position="36"/>
    </location>
</feature>
<dbReference type="RefSeq" id="WP_379481714.1">
    <property type="nucleotide sequence ID" value="NZ_JBHLTL010000006.1"/>
</dbReference>
<feature type="region of interest" description="Disordered" evidence="1">
    <location>
        <begin position="54"/>
        <end position="104"/>
    </location>
</feature>
<evidence type="ECO:0000256" key="1">
    <source>
        <dbReference type="SAM" id="MobiDB-lite"/>
    </source>
</evidence>
<reference evidence="2 3" key="1">
    <citation type="submission" date="2024-09" db="EMBL/GenBank/DDBJ databases">
        <authorList>
            <person name="Sun Q."/>
            <person name="Mori K."/>
        </authorList>
    </citation>
    <scope>NUCLEOTIDE SEQUENCE [LARGE SCALE GENOMIC DNA]</scope>
    <source>
        <strain evidence="2 3">NCAIM B.02537</strain>
    </source>
</reference>
<feature type="compositionally biased region" description="Basic and acidic residues" evidence="1">
    <location>
        <begin position="87"/>
        <end position="97"/>
    </location>
</feature>
<feature type="compositionally biased region" description="Low complexity" evidence="1">
    <location>
        <begin position="72"/>
        <end position="86"/>
    </location>
</feature>
<feature type="compositionally biased region" description="Basic residues" evidence="1">
    <location>
        <begin position="1"/>
        <end position="12"/>
    </location>
</feature>
<gene>
    <name evidence="2" type="ORF">ACFFF7_12660</name>
</gene>
<organism evidence="2 3">
    <name type="scientific">Novosphingobium aquiterrae</name>
    <dbReference type="NCBI Taxonomy" id="624388"/>
    <lineage>
        <taxon>Bacteria</taxon>
        <taxon>Pseudomonadati</taxon>
        <taxon>Pseudomonadota</taxon>
        <taxon>Alphaproteobacteria</taxon>
        <taxon>Sphingomonadales</taxon>
        <taxon>Sphingomonadaceae</taxon>
        <taxon>Novosphingobium</taxon>
    </lineage>
</organism>
<name>A0ABV6PKA3_9SPHN</name>
<dbReference type="EMBL" id="JBHLTL010000006">
    <property type="protein sequence ID" value="MFC0590268.1"/>
    <property type="molecule type" value="Genomic_DNA"/>
</dbReference>
<keyword evidence="3" id="KW-1185">Reference proteome</keyword>
<evidence type="ECO:0000313" key="3">
    <source>
        <dbReference type="Proteomes" id="UP001589943"/>
    </source>
</evidence>
<protein>
    <submittedName>
        <fullName evidence="2">Uncharacterized protein</fullName>
    </submittedName>
</protein>
<sequence length="104" mass="11213">MSRHKPRGWPKRGTKDKPVLPDPYSPTSPGYAERNRQVITEELNGTVRVDMGAPLHRLPCEPQPIVLPSTPAAPAAAPEAAPQEPEGPGRRAAEPDLKPGLGKR</sequence>
<evidence type="ECO:0000313" key="2">
    <source>
        <dbReference type="EMBL" id="MFC0590268.1"/>
    </source>
</evidence>
<proteinExistence type="predicted"/>
<dbReference type="Proteomes" id="UP001589943">
    <property type="component" value="Unassembled WGS sequence"/>
</dbReference>
<accession>A0ABV6PKA3</accession>